<feature type="transmembrane region" description="Helical" evidence="1">
    <location>
        <begin position="30"/>
        <end position="47"/>
    </location>
</feature>
<name>A0A6N0NXW0_9CREN</name>
<feature type="transmembrane region" description="Helical" evidence="1">
    <location>
        <begin position="84"/>
        <end position="104"/>
    </location>
</feature>
<keyword evidence="1" id="KW-1133">Transmembrane helix</keyword>
<feature type="transmembrane region" description="Helical" evidence="1">
    <location>
        <begin position="116"/>
        <end position="140"/>
    </location>
</feature>
<keyword evidence="1" id="KW-0812">Transmembrane</keyword>
<evidence type="ECO:0000256" key="1">
    <source>
        <dbReference type="SAM" id="Phobius"/>
    </source>
</evidence>
<evidence type="ECO:0000313" key="3">
    <source>
        <dbReference type="Proteomes" id="UP000509301"/>
    </source>
</evidence>
<dbReference type="OrthoDB" id="42930at2157"/>
<sequence>MKDWQVTGVSLLLILLPVLPALADNFYAFVGASVVGFAIVLYLFATYKPWVDQTNATVSLFFSGIFSFGLALGVFFTLPLHPKLYGAVSLVESIPFFISLYFATKDLWGKIFKKEVLYLADGYLAFALTILIGAIIGRFLHNFYELITLYSGFLIMGFILMLYFRK</sequence>
<organism evidence="2 3">
    <name type="scientific">Metallosphaera tengchongensis</name>
    <dbReference type="NCBI Taxonomy" id="1532350"/>
    <lineage>
        <taxon>Archaea</taxon>
        <taxon>Thermoproteota</taxon>
        <taxon>Thermoprotei</taxon>
        <taxon>Sulfolobales</taxon>
        <taxon>Sulfolobaceae</taxon>
        <taxon>Metallosphaera</taxon>
    </lineage>
</organism>
<feature type="transmembrane region" description="Helical" evidence="1">
    <location>
        <begin position="146"/>
        <end position="164"/>
    </location>
</feature>
<protein>
    <submittedName>
        <fullName evidence="2">Uncharacterized protein</fullName>
    </submittedName>
</protein>
<dbReference type="EMBL" id="CP049074">
    <property type="protein sequence ID" value="QKR01097.1"/>
    <property type="molecule type" value="Genomic_DNA"/>
</dbReference>
<proteinExistence type="predicted"/>
<keyword evidence="3" id="KW-1185">Reference proteome</keyword>
<keyword evidence="1" id="KW-0472">Membrane</keyword>
<dbReference type="KEGG" id="mten:GWK48_08935"/>
<gene>
    <name evidence="2" type="ORF">GWK48_08935</name>
</gene>
<dbReference type="Proteomes" id="UP000509301">
    <property type="component" value="Chromosome"/>
</dbReference>
<evidence type="ECO:0000313" key="2">
    <source>
        <dbReference type="EMBL" id="QKR01097.1"/>
    </source>
</evidence>
<feature type="transmembrane region" description="Helical" evidence="1">
    <location>
        <begin position="59"/>
        <end position="78"/>
    </location>
</feature>
<accession>A0A6N0NXW0</accession>
<reference evidence="2 3" key="1">
    <citation type="submission" date="2020-02" db="EMBL/GenBank/DDBJ databases">
        <title>Comparative genome analysis reveals the metabolism and evolution of the thermophilic archaeal genus Metallosphaera.</title>
        <authorList>
            <person name="Jiang C."/>
        </authorList>
    </citation>
    <scope>NUCLEOTIDE SEQUENCE [LARGE SCALE GENOMIC DNA]</scope>
    <source>
        <strain evidence="2 3">Ric-A</strain>
    </source>
</reference>
<dbReference type="AlphaFoldDB" id="A0A6N0NXW0"/>